<evidence type="ECO:0000259" key="1">
    <source>
        <dbReference type="PROSITE" id="PS51468"/>
    </source>
</evidence>
<dbReference type="PROSITE" id="PS51468">
    <property type="entry name" value="VIT"/>
    <property type="match status" value="1"/>
</dbReference>
<feature type="domain" description="VIT" evidence="1">
    <location>
        <begin position="19"/>
        <end position="149"/>
    </location>
</feature>
<dbReference type="InterPro" id="IPR013694">
    <property type="entry name" value="VIT"/>
</dbReference>
<dbReference type="AlphaFoldDB" id="A0A2J5I220"/>
<dbReference type="Gene3D" id="3.40.50.410">
    <property type="entry name" value="von Willebrand factor, type A domain"/>
    <property type="match status" value="1"/>
</dbReference>
<keyword evidence="3" id="KW-1185">Reference proteome</keyword>
<dbReference type="Pfam" id="PF13768">
    <property type="entry name" value="VWA_3"/>
    <property type="match status" value="1"/>
</dbReference>
<accession>A0A2J5I220</accession>
<sequence length="923" mass="101515">MDAVDRLQSGLFFRRLNAVESAASVPQHPTVSESQWDVLVDVDIHGRLCTTKVTQQFSNASASTTQNAKYVFPIYDGWAVTSFRCWIGTDKLLEGAVKAKEAARADFRHAVSQREAAVLVEEVAPEVFETNVGNIPAQTTVKIEITYVNLLKIDNSTGGLVLTIPTSIAPRYGLPPARYTSSQPLPEDGLRINIQASMPAAIRKMESRSHPISVEMGKASHNSFKDFAAGVSSDTVDYTKGQATLADRLALLDKDFVFHILSSSREALQSRAIAATQPGQPTRSTIAVTMNPGDLFRYNANVGGFDGEIIFIVDRSGSMESKIPSLVDCTWLWPSSQRYSRAALNIASKHIRSFQADYGGTEVYGALESVLEHHNKRSDIPTSVILLTDGEVWDVDNVIRLVQTTSSNKDLTIRFFSLGIGDQVSHRLVEGIGQQGAGYAEVVPESGMGSWQERVIQMLKAALTPSRLQCAVDLGQNHPMKTCFRKIAGCQVRCPEFIQTPHHIPLLNTFSDLSLYYIVEGGLDSLPKTINVTATSEKGETLTAQLPVRPVAGQSAIHHLAAKALINDYETQRSWLHSLNPALKTTNPAGFDDVVEHEAQHLGQAWCIPSRWTSYVAVDSHTTEHHVVTVQRAAAIEVLQLTQPRYPSSPRFPGYILGSAVGCYGKSEIIDFDSNNSEQTYESSFEPISYTSAAPTYGPDLSALRVSSSLAALQPKQPFCMGIADCTDNDDGLISFDGYHPEVEGESLDLIESSGHMVLSSVNNVYDPSLAKRISESTGGHYPDQSLSDIPTLDMILCLQEADGEFNAINQSFVMVLGQKYRSEIIENFLKARLDHLSSASGLHAVERLRCNFLIVIHIIYEHAASKALWELQIAKARRWINQTFLELSKEDNASEESIKGPLEELELSVMTELQKQKDRQEA</sequence>
<name>A0A2J5I220_9EURO</name>
<proteinExistence type="predicted"/>
<dbReference type="PANTHER" id="PTHR45737:SF4">
    <property type="entry name" value="VON WILLEBRAND DOMAIN PROTEIN (AFU_ORTHOLOGUE AFUA_4G01160)"/>
    <property type="match status" value="1"/>
</dbReference>
<evidence type="ECO:0000313" key="3">
    <source>
        <dbReference type="Proteomes" id="UP000235023"/>
    </source>
</evidence>
<organism evidence="2 3">
    <name type="scientific">Aspergillus taichungensis</name>
    <dbReference type="NCBI Taxonomy" id="482145"/>
    <lineage>
        <taxon>Eukaryota</taxon>
        <taxon>Fungi</taxon>
        <taxon>Dikarya</taxon>
        <taxon>Ascomycota</taxon>
        <taxon>Pezizomycotina</taxon>
        <taxon>Eurotiomycetes</taxon>
        <taxon>Eurotiomycetidae</taxon>
        <taxon>Eurotiales</taxon>
        <taxon>Aspergillaceae</taxon>
        <taxon>Aspergillus</taxon>
        <taxon>Aspergillus subgen. Circumdati</taxon>
    </lineage>
</organism>
<dbReference type="OrthoDB" id="1729737at2759"/>
<dbReference type="Pfam" id="PF08487">
    <property type="entry name" value="VIT"/>
    <property type="match status" value="1"/>
</dbReference>
<dbReference type="InterPro" id="IPR036465">
    <property type="entry name" value="vWFA_dom_sf"/>
</dbReference>
<protein>
    <submittedName>
        <fullName evidence="2">Vault protein inter-alpha-trypsin domain-domain-containing protein</fullName>
    </submittedName>
</protein>
<reference evidence="3" key="1">
    <citation type="submission" date="2017-12" db="EMBL/GenBank/DDBJ databases">
        <authorList>
            <consortium name="DOE Joint Genome Institute"/>
            <person name="Mondo S.J."/>
            <person name="Kjaerbolling I."/>
            <person name="Vesth T.C."/>
            <person name="Frisvad J.C."/>
            <person name="Nybo J.L."/>
            <person name="Theobald S."/>
            <person name="Kuo A."/>
            <person name="Bowyer P."/>
            <person name="Matsuda Y."/>
            <person name="Lyhne E.K."/>
            <person name="Kogle M.E."/>
            <person name="Clum A."/>
            <person name="Lipzen A."/>
            <person name="Salamov A."/>
            <person name="Ngan C.Y."/>
            <person name="Daum C."/>
            <person name="Chiniquy J."/>
            <person name="Barry K."/>
            <person name="LaButti K."/>
            <person name="Haridas S."/>
            <person name="Simmons B.A."/>
            <person name="Magnuson J.K."/>
            <person name="Mortensen U.H."/>
            <person name="Larsen T.O."/>
            <person name="Grigoriev I.V."/>
            <person name="Baker S.E."/>
            <person name="Andersen M.R."/>
            <person name="Nordberg H.P."/>
            <person name="Cantor M.N."/>
            <person name="Hua S.X."/>
        </authorList>
    </citation>
    <scope>NUCLEOTIDE SEQUENCE [LARGE SCALE GENOMIC DNA]</scope>
    <source>
        <strain evidence="3">IBT 19404</strain>
    </source>
</reference>
<dbReference type="Proteomes" id="UP000235023">
    <property type="component" value="Unassembled WGS sequence"/>
</dbReference>
<gene>
    <name evidence="2" type="ORF">BDW42DRAFT_183874</name>
</gene>
<evidence type="ECO:0000313" key="2">
    <source>
        <dbReference type="EMBL" id="PLN83877.1"/>
    </source>
</evidence>
<dbReference type="InterPro" id="IPR002035">
    <property type="entry name" value="VWF_A"/>
</dbReference>
<dbReference type="SUPFAM" id="SSF53300">
    <property type="entry name" value="vWA-like"/>
    <property type="match status" value="1"/>
</dbReference>
<dbReference type="SMART" id="SM00609">
    <property type="entry name" value="VIT"/>
    <property type="match status" value="1"/>
</dbReference>
<dbReference type="EMBL" id="KZ559515">
    <property type="protein sequence ID" value="PLN83877.1"/>
    <property type="molecule type" value="Genomic_DNA"/>
</dbReference>
<dbReference type="PANTHER" id="PTHR45737">
    <property type="entry name" value="VON WILLEBRAND FACTOR A DOMAIN-CONTAINING PROTEIN 5A"/>
    <property type="match status" value="1"/>
</dbReference>